<gene>
    <name evidence="1" type="ORF">MARPO_0128s0024</name>
</gene>
<keyword evidence="2" id="KW-1185">Reference proteome</keyword>
<name>A0A2R6W8Q9_MARPO</name>
<proteinExistence type="predicted"/>
<protein>
    <submittedName>
        <fullName evidence="1">Uncharacterized protein</fullName>
    </submittedName>
</protein>
<organism evidence="1 2">
    <name type="scientific">Marchantia polymorpha</name>
    <name type="common">Common liverwort</name>
    <name type="synonym">Marchantia aquatica</name>
    <dbReference type="NCBI Taxonomy" id="3197"/>
    <lineage>
        <taxon>Eukaryota</taxon>
        <taxon>Viridiplantae</taxon>
        <taxon>Streptophyta</taxon>
        <taxon>Embryophyta</taxon>
        <taxon>Marchantiophyta</taxon>
        <taxon>Marchantiopsida</taxon>
        <taxon>Marchantiidae</taxon>
        <taxon>Marchantiales</taxon>
        <taxon>Marchantiaceae</taxon>
        <taxon>Marchantia</taxon>
    </lineage>
</organism>
<sequence length="78" mass="8756">MPLLCPCFVKVEFPQRVNDLHPTVRINDSMPVCTQSNRELISFCGLDTTASPMRIATSLSPTYFESTIFSSFKAPLRT</sequence>
<evidence type="ECO:0000313" key="1">
    <source>
        <dbReference type="EMBL" id="PTQ30202.1"/>
    </source>
</evidence>
<dbReference type="AlphaFoldDB" id="A0A2R6W8Q9"/>
<evidence type="ECO:0000313" key="2">
    <source>
        <dbReference type="Proteomes" id="UP000244005"/>
    </source>
</evidence>
<dbReference type="Proteomes" id="UP000244005">
    <property type="component" value="Unassembled WGS sequence"/>
</dbReference>
<dbReference type="Gramene" id="Mp2g19090.1">
    <property type="protein sequence ID" value="Mp2g19090.1.cds1"/>
    <property type="gene ID" value="Mp2g19090"/>
</dbReference>
<dbReference type="EMBL" id="KZ772800">
    <property type="protein sequence ID" value="PTQ30202.1"/>
    <property type="molecule type" value="Genomic_DNA"/>
</dbReference>
<accession>A0A2R6W8Q9</accession>
<reference evidence="2" key="1">
    <citation type="journal article" date="2017" name="Cell">
        <title>Insights into land plant evolution garnered from the Marchantia polymorpha genome.</title>
        <authorList>
            <person name="Bowman J.L."/>
            <person name="Kohchi T."/>
            <person name="Yamato K.T."/>
            <person name="Jenkins J."/>
            <person name="Shu S."/>
            <person name="Ishizaki K."/>
            <person name="Yamaoka S."/>
            <person name="Nishihama R."/>
            <person name="Nakamura Y."/>
            <person name="Berger F."/>
            <person name="Adam C."/>
            <person name="Aki S.S."/>
            <person name="Althoff F."/>
            <person name="Araki T."/>
            <person name="Arteaga-Vazquez M.A."/>
            <person name="Balasubrmanian S."/>
            <person name="Barry K."/>
            <person name="Bauer D."/>
            <person name="Boehm C.R."/>
            <person name="Briginshaw L."/>
            <person name="Caballero-Perez J."/>
            <person name="Catarino B."/>
            <person name="Chen F."/>
            <person name="Chiyoda S."/>
            <person name="Chovatia M."/>
            <person name="Davies K.M."/>
            <person name="Delmans M."/>
            <person name="Demura T."/>
            <person name="Dierschke T."/>
            <person name="Dolan L."/>
            <person name="Dorantes-Acosta A.E."/>
            <person name="Eklund D.M."/>
            <person name="Florent S.N."/>
            <person name="Flores-Sandoval E."/>
            <person name="Fujiyama A."/>
            <person name="Fukuzawa H."/>
            <person name="Galik B."/>
            <person name="Grimanelli D."/>
            <person name="Grimwood J."/>
            <person name="Grossniklaus U."/>
            <person name="Hamada T."/>
            <person name="Haseloff J."/>
            <person name="Hetherington A.J."/>
            <person name="Higo A."/>
            <person name="Hirakawa Y."/>
            <person name="Hundley H.N."/>
            <person name="Ikeda Y."/>
            <person name="Inoue K."/>
            <person name="Inoue S.I."/>
            <person name="Ishida S."/>
            <person name="Jia Q."/>
            <person name="Kakita M."/>
            <person name="Kanazawa T."/>
            <person name="Kawai Y."/>
            <person name="Kawashima T."/>
            <person name="Kennedy M."/>
            <person name="Kinose K."/>
            <person name="Kinoshita T."/>
            <person name="Kohara Y."/>
            <person name="Koide E."/>
            <person name="Komatsu K."/>
            <person name="Kopischke S."/>
            <person name="Kubo M."/>
            <person name="Kyozuka J."/>
            <person name="Lagercrantz U."/>
            <person name="Lin S.S."/>
            <person name="Lindquist E."/>
            <person name="Lipzen A.M."/>
            <person name="Lu C.W."/>
            <person name="De Luna E."/>
            <person name="Martienssen R.A."/>
            <person name="Minamino N."/>
            <person name="Mizutani M."/>
            <person name="Mizutani M."/>
            <person name="Mochizuki N."/>
            <person name="Monte I."/>
            <person name="Mosher R."/>
            <person name="Nagasaki H."/>
            <person name="Nakagami H."/>
            <person name="Naramoto S."/>
            <person name="Nishitani K."/>
            <person name="Ohtani M."/>
            <person name="Okamoto T."/>
            <person name="Okumura M."/>
            <person name="Phillips J."/>
            <person name="Pollak B."/>
            <person name="Reinders A."/>
            <person name="Rovekamp M."/>
            <person name="Sano R."/>
            <person name="Sawa S."/>
            <person name="Schmid M.W."/>
            <person name="Shirakawa M."/>
            <person name="Solano R."/>
            <person name="Spunde A."/>
            <person name="Suetsugu N."/>
            <person name="Sugano S."/>
            <person name="Sugiyama A."/>
            <person name="Sun R."/>
            <person name="Suzuki Y."/>
            <person name="Takenaka M."/>
            <person name="Takezawa D."/>
            <person name="Tomogane H."/>
            <person name="Tsuzuki M."/>
            <person name="Ueda T."/>
            <person name="Umeda M."/>
            <person name="Ward J.M."/>
            <person name="Watanabe Y."/>
            <person name="Yazaki K."/>
            <person name="Yokoyama R."/>
            <person name="Yoshitake Y."/>
            <person name="Yotsui I."/>
            <person name="Zachgo S."/>
            <person name="Schmutz J."/>
        </authorList>
    </citation>
    <scope>NUCLEOTIDE SEQUENCE [LARGE SCALE GENOMIC DNA]</scope>
    <source>
        <strain evidence="2">Tak-1</strain>
    </source>
</reference>